<dbReference type="InterPro" id="IPR036864">
    <property type="entry name" value="Zn2-C6_fun-type_DNA-bd_sf"/>
</dbReference>
<proteinExistence type="predicted"/>
<keyword evidence="2" id="KW-0805">Transcription regulation</keyword>
<evidence type="ECO:0000256" key="1">
    <source>
        <dbReference type="ARBA" id="ARBA00004123"/>
    </source>
</evidence>
<dbReference type="Pfam" id="PF11951">
    <property type="entry name" value="Fungal_trans_2"/>
    <property type="match status" value="1"/>
</dbReference>
<dbReference type="RefSeq" id="XP_035348309.1">
    <property type="nucleotide sequence ID" value="XM_035492416.1"/>
</dbReference>
<comment type="subcellular location">
    <subcellularLocation>
        <location evidence="1">Nucleus</location>
    </subcellularLocation>
</comment>
<dbReference type="GO" id="GO:0005634">
    <property type="term" value="C:nucleus"/>
    <property type="evidence" value="ECO:0007669"/>
    <property type="project" value="UniProtKB-SubCell"/>
</dbReference>
<dbReference type="GeneID" id="55996776"/>
<evidence type="ECO:0000256" key="3">
    <source>
        <dbReference type="ARBA" id="ARBA00023125"/>
    </source>
</evidence>
<dbReference type="Gene3D" id="4.10.240.10">
    <property type="entry name" value="Zn(2)-C6 fungal-type DNA-binding domain"/>
    <property type="match status" value="1"/>
</dbReference>
<keyword evidence="4" id="KW-0804">Transcription</keyword>
<feature type="region of interest" description="Disordered" evidence="6">
    <location>
        <begin position="415"/>
        <end position="462"/>
    </location>
</feature>
<feature type="domain" description="Zn(2)-C6 fungal-type" evidence="7">
    <location>
        <begin position="27"/>
        <end position="57"/>
    </location>
</feature>
<dbReference type="CDD" id="cd00067">
    <property type="entry name" value="GAL4"/>
    <property type="match status" value="1"/>
</dbReference>
<keyword evidence="3" id="KW-0238">DNA-binding</keyword>
<evidence type="ECO:0000256" key="4">
    <source>
        <dbReference type="ARBA" id="ARBA00023163"/>
    </source>
</evidence>
<evidence type="ECO:0000256" key="6">
    <source>
        <dbReference type="SAM" id="MobiDB-lite"/>
    </source>
</evidence>
<dbReference type="KEGG" id="trg:TRUGW13939_09292"/>
<dbReference type="PANTHER" id="PTHR37534:SF7">
    <property type="entry name" value="TRANSCRIPTIONAL ACTIVATOR PROTEIN UGA3"/>
    <property type="match status" value="1"/>
</dbReference>
<dbReference type="Pfam" id="PF00172">
    <property type="entry name" value="Zn_clus"/>
    <property type="match status" value="1"/>
</dbReference>
<evidence type="ECO:0000256" key="2">
    <source>
        <dbReference type="ARBA" id="ARBA00023015"/>
    </source>
</evidence>
<gene>
    <name evidence="8" type="ORF">TRUGW13939_09292</name>
</gene>
<dbReference type="GO" id="GO:0008270">
    <property type="term" value="F:zinc ion binding"/>
    <property type="evidence" value="ECO:0007669"/>
    <property type="project" value="InterPro"/>
</dbReference>
<dbReference type="PANTHER" id="PTHR37534">
    <property type="entry name" value="TRANSCRIPTIONAL ACTIVATOR PROTEIN UGA3"/>
    <property type="match status" value="1"/>
</dbReference>
<reference evidence="9" key="1">
    <citation type="submission" date="2020-06" db="EMBL/GenBank/DDBJ databases">
        <title>A chromosome-scale genome assembly of Talaromyces rugulosus W13939.</title>
        <authorList>
            <person name="Wang B."/>
            <person name="Guo L."/>
            <person name="Ye K."/>
            <person name="Wang L."/>
        </authorList>
    </citation>
    <scope>NUCLEOTIDE SEQUENCE [LARGE SCALE GENOMIC DNA]</scope>
    <source>
        <strain evidence="9">W13939</strain>
    </source>
</reference>
<keyword evidence="9" id="KW-1185">Reference proteome</keyword>
<protein>
    <recommendedName>
        <fullName evidence="7">Zn(2)-C6 fungal-type domain-containing protein</fullName>
    </recommendedName>
</protein>
<organism evidence="8 9">
    <name type="scientific">Talaromyces rugulosus</name>
    <name type="common">Penicillium rugulosum</name>
    <dbReference type="NCBI Taxonomy" id="121627"/>
    <lineage>
        <taxon>Eukaryota</taxon>
        <taxon>Fungi</taxon>
        <taxon>Dikarya</taxon>
        <taxon>Ascomycota</taxon>
        <taxon>Pezizomycotina</taxon>
        <taxon>Eurotiomycetes</taxon>
        <taxon>Eurotiomycetidae</taxon>
        <taxon>Eurotiales</taxon>
        <taxon>Trichocomaceae</taxon>
        <taxon>Talaromyces</taxon>
        <taxon>Talaromyces sect. Islandici</taxon>
    </lineage>
</organism>
<accession>A0A7H8R980</accession>
<evidence type="ECO:0000313" key="9">
    <source>
        <dbReference type="Proteomes" id="UP000509510"/>
    </source>
</evidence>
<dbReference type="GO" id="GO:0000981">
    <property type="term" value="F:DNA-binding transcription factor activity, RNA polymerase II-specific"/>
    <property type="evidence" value="ECO:0007669"/>
    <property type="project" value="InterPro"/>
</dbReference>
<dbReference type="GO" id="GO:0045944">
    <property type="term" value="P:positive regulation of transcription by RNA polymerase II"/>
    <property type="evidence" value="ECO:0007669"/>
    <property type="project" value="TreeGrafter"/>
</dbReference>
<dbReference type="Proteomes" id="UP000509510">
    <property type="component" value="Chromosome V"/>
</dbReference>
<dbReference type="EMBL" id="CP055902">
    <property type="protein sequence ID" value="QKX62135.1"/>
    <property type="molecule type" value="Genomic_DNA"/>
</dbReference>
<dbReference type="SMART" id="SM00066">
    <property type="entry name" value="GAL4"/>
    <property type="match status" value="1"/>
</dbReference>
<feature type="compositionally biased region" description="Low complexity" evidence="6">
    <location>
        <begin position="18"/>
        <end position="27"/>
    </location>
</feature>
<feature type="region of interest" description="Disordered" evidence="6">
    <location>
        <begin position="59"/>
        <end position="96"/>
    </location>
</feature>
<dbReference type="InterPro" id="IPR001138">
    <property type="entry name" value="Zn2Cys6_DnaBD"/>
</dbReference>
<dbReference type="InterPro" id="IPR021858">
    <property type="entry name" value="Fun_TF"/>
</dbReference>
<dbReference type="OrthoDB" id="648861at2759"/>
<dbReference type="PROSITE" id="PS50048">
    <property type="entry name" value="ZN2_CY6_FUNGAL_2"/>
    <property type="match status" value="1"/>
</dbReference>
<name>A0A7H8R980_TALRU</name>
<feature type="compositionally biased region" description="Basic and acidic residues" evidence="6">
    <location>
        <begin position="428"/>
        <end position="437"/>
    </location>
</feature>
<evidence type="ECO:0000259" key="7">
    <source>
        <dbReference type="PROSITE" id="PS50048"/>
    </source>
</evidence>
<dbReference type="GO" id="GO:0000976">
    <property type="term" value="F:transcription cis-regulatory region binding"/>
    <property type="evidence" value="ECO:0007669"/>
    <property type="project" value="TreeGrafter"/>
</dbReference>
<evidence type="ECO:0000313" key="8">
    <source>
        <dbReference type="EMBL" id="QKX62135.1"/>
    </source>
</evidence>
<dbReference type="AlphaFoldDB" id="A0A7H8R980"/>
<dbReference type="SUPFAM" id="SSF57701">
    <property type="entry name" value="Zn2/Cys6 DNA-binding domain"/>
    <property type="match status" value="1"/>
</dbReference>
<evidence type="ECO:0000256" key="5">
    <source>
        <dbReference type="ARBA" id="ARBA00023242"/>
    </source>
</evidence>
<sequence>MNSRKTFGGLASSKNRIGRSGPRSRSGCVTCKRRKVRCDETRPVCANCARLDTECVYQQRPSRRGESTAARSHPGQQQYDMPEDDPTIDQNSGVPLGLENTTLGPENNSLFFNFDDFSRNVLDLWCSPSTAFPELQHPELPDSDAIDAMEIAGHGGAADFASYADHEFSEQIAHNYVSSVQDHEGIRGTTNQVHESTCHTIEADLLQDVVPNFKRMATNIALAPYSSNDAGIDKSLNRRSEALGTYFQESVFVPGVTTVDVPSWRALCCQILTMARSSSIISNAVVALSQLHFVMFSLNGGHRRGSPGLRNGKTLAQYLYIFAKERLINGLDLLREKMSKSLRLELFTGLFLLTCFELIDKDDIHRAHQIEWAEFLLMELDEKDFTTQQIIRWLLLCDVKLVIFGGNGILPRRPPPIHTLLSNNTTPRSDEGTDRPRNSNFHSTVSGDLLSPPADRLHKSPTDISRPEFSGLSMVSTLKESILRDAVYFHHRSQQFLRKIAMLDRHRRPRGSHQDEMEVSAAAGLLINDLHRLWNERPVILDTTFVDLQVSLNVDLARDIYRLVCIFQACFWSNFCYLYRAAWWDESPHDDEKSAADQTWRALRGSVDQPVEISGGYESNIRVGNEPLLNSAAMWALFTFATECSDSAKVAWCISKLRQLSQVKQNFGSGGEYASIHAAKAARLLQEVVDRQRERGGRVDVRYCSLELFGFMFPIL</sequence>
<dbReference type="PROSITE" id="PS00463">
    <property type="entry name" value="ZN2_CY6_FUNGAL_1"/>
    <property type="match status" value="1"/>
</dbReference>
<keyword evidence="5" id="KW-0539">Nucleus</keyword>
<feature type="region of interest" description="Disordered" evidence="6">
    <location>
        <begin position="1"/>
        <end position="27"/>
    </location>
</feature>